<evidence type="ECO:0000256" key="6">
    <source>
        <dbReference type="RuleBase" id="RU363132"/>
    </source>
</evidence>
<dbReference type="InterPro" id="IPR045064">
    <property type="entry name" value="Reticulon-like"/>
</dbReference>
<organism evidence="8 9">
    <name type="scientific">Lactuca sativa</name>
    <name type="common">Garden lettuce</name>
    <dbReference type="NCBI Taxonomy" id="4236"/>
    <lineage>
        <taxon>Eukaryota</taxon>
        <taxon>Viridiplantae</taxon>
        <taxon>Streptophyta</taxon>
        <taxon>Embryophyta</taxon>
        <taxon>Tracheophyta</taxon>
        <taxon>Spermatophyta</taxon>
        <taxon>Magnoliopsida</taxon>
        <taxon>eudicotyledons</taxon>
        <taxon>Gunneridae</taxon>
        <taxon>Pentapetalae</taxon>
        <taxon>asterids</taxon>
        <taxon>campanulids</taxon>
        <taxon>Asterales</taxon>
        <taxon>Asteraceae</taxon>
        <taxon>Cichorioideae</taxon>
        <taxon>Cichorieae</taxon>
        <taxon>Lactucinae</taxon>
        <taxon>Lactuca</taxon>
    </lineage>
</organism>
<dbReference type="InterPro" id="IPR003388">
    <property type="entry name" value="Reticulon"/>
</dbReference>
<dbReference type="PROSITE" id="PS50845">
    <property type="entry name" value="RETICULON"/>
    <property type="match status" value="1"/>
</dbReference>
<dbReference type="PANTHER" id="PTHR10994">
    <property type="entry name" value="RETICULON"/>
    <property type="match status" value="1"/>
</dbReference>
<reference evidence="8 9" key="1">
    <citation type="journal article" date="2017" name="Nat. Commun.">
        <title>Genome assembly with in vitro proximity ligation data and whole-genome triplication in lettuce.</title>
        <authorList>
            <person name="Reyes-Chin-Wo S."/>
            <person name="Wang Z."/>
            <person name="Yang X."/>
            <person name="Kozik A."/>
            <person name="Arikit S."/>
            <person name="Song C."/>
            <person name="Xia L."/>
            <person name="Froenicke L."/>
            <person name="Lavelle D.O."/>
            <person name="Truco M.J."/>
            <person name="Xia R."/>
            <person name="Zhu S."/>
            <person name="Xu C."/>
            <person name="Xu H."/>
            <person name="Xu X."/>
            <person name="Cox K."/>
            <person name="Korf I."/>
            <person name="Meyers B.C."/>
            <person name="Michelmore R.W."/>
        </authorList>
    </citation>
    <scope>NUCLEOTIDE SEQUENCE [LARGE SCALE GENOMIC DNA]</scope>
    <source>
        <strain evidence="9">cv. Salinas</strain>
        <tissue evidence="8">Seedlings</tissue>
    </source>
</reference>
<comment type="subcellular location">
    <subcellularLocation>
        <location evidence="1 6">Endoplasmic reticulum membrane</location>
        <topology evidence="1 6">Multi-pass membrane protein</topology>
    </subcellularLocation>
</comment>
<evidence type="ECO:0000256" key="5">
    <source>
        <dbReference type="ARBA" id="ARBA00023136"/>
    </source>
</evidence>
<comment type="caution">
    <text evidence="8">The sequence shown here is derived from an EMBL/GenBank/DDBJ whole genome shotgun (WGS) entry which is preliminary data.</text>
</comment>
<dbReference type="PANTHER" id="PTHR10994:SF190">
    <property type="entry name" value="RETICULON-LIKE PROTEIN"/>
    <property type="match status" value="1"/>
</dbReference>
<name>A0A9R1WJX6_LACSA</name>
<keyword evidence="5 6" id="KW-0472">Membrane</keyword>
<dbReference type="Proteomes" id="UP000235145">
    <property type="component" value="Unassembled WGS sequence"/>
</dbReference>
<dbReference type="GO" id="GO:0005789">
    <property type="term" value="C:endoplasmic reticulum membrane"/>
    <property type="evidence" value="ECO:0007669"/>
    <property type="project" value="UniProtKB-SubCell"/>
</dbReference>
<keyword evidence="2 6" id="KW-0812">Transmembrane</keyword>
<keyword evidence="3 6" id="KW-0256">Endoplasmic reticulum</keyword>
<dbReference type="EMBL" id="NBSK02000002">
    <property type="protein sequence ID" value="KAJ0224040.1"/>
    <property type="molecule type" value="Genomic_DNA"/>
</dbReference>
<evidence type="ECO:0000256" key="3">
    <source>
        <dbReference type="ARBA" id="ARBA00022824"/>
    </source>
</evidence>
<proteinExistence type="predicted"/>
<protein>
    <recommendedName>
        <fullName evidence="6">Reticulon-like protein</fullName>
    </recommendedName>
</protein>
<dbReference type="Pfam" id="PF02453">
    <property type="entry name" value="Reticulon"/>
    <property type="match status" value="1"/>
</dbReference>
<keyword evidence="9" id="KW-1185">Reference proteome</keyword>
<evidence type="ECO:0000256" key="1">
    <source>
        <dbReference type="ARBA" id="ARBA00004477"/>
    </source>
</evidence>
<evidence type="ECO:0000259" key="7">
    <source>
        <dbReference type="PROSITE" id="PS50845"/>
    </source>
</evidence>
<evidence type="ECO:0000313" key="9">
    <source>
        <dbReference type="Proteomes" id="UP000235145"/>
    </source>
</evidence>
<feature type="transmembrane region" description="Helical" evidence="6">
    <location>
        <begin position="36"/>
        <end position="56"/>
    </location>
</feature>
<feature type="domain" description="Reticulon" evidence="7">
    <location>
        <begin position="1"/>
        <end position="113"/>
    </location>
</feature>
<gene>
    <name evidence="8" type="ORF">LSAT_V11C200055940</name>
</gene>
<dbReference type="GO" id="GO:0009617">
    <property type="term" value="P:response to bacterium"/>
    <property type="evidence" value="ECO:0007669"/>
    <property type="project" value="InterPro"/>
</dbReference>
<sequence length="113" mass="12909">MEDKKVSGGILGGVSIIWFIFEVLEYHLLTLVCHNLILKWAILFLWSNALAFINIWCFIQISTKNPKVLIPEKPILEIVSSLRIELNKGFAAIIDIGLGKHLKKFLFVKVIFD</sequence>
<dbReference type="AlphaFoldDB" id="A0A9R1WJX6"/>
<accession>A0A9R1WJX6</accession>
<evidence type="ECO:0000256" key="2">
    <source>
        <dbReference type="ARBA" id="ARBA00022692"/>
    </source>
</evidence>
<feature type="transmembrane region" description="Helical" evidence="6">
    <location>
        <begin position="6"/>
        <end position="24"/>
    </location>
</feature>
<keyword evidence="4 6" id="KW-1133">Transmembrane helix</keyword>
<evidence type="ECO:0000313" key="8">
    <source>
        <dbReference type="EMBL" id="KAJ0224040.1"/>
    </source>
</evidence>
<evidence type="ECO:0000256" key="4">
    <source>
        <dbReference type="ARBA" id="ARBA00022989"/>
    </source>
</evidence>